<keyword evidence="2" id="KW-1185">Reference proteome</keyword>
<gene>
    <name evidence="1" type="ORF">B0T23DRAFT_328202</name>
</gene>
<dbReference type="RefSeq" id="XP_062687700.1">
    <property type="nucleotide sequence ID" value="XM_062835669.1"/>
</dbReference>
<feature type="non-terminal residue" evidence="1">
    <location>
        <position position="1"/>
    </location>
</feature>
<sequence>FVKYIIRDSKVKIKRYIDKANKIEVAFKGNEIKAEFIKDIINKKIQFLISK</sequence>
<organism evidence="1 2">
    <name type="scientific">Neurospora hispaniola</name>
    <dbReference type="NCBI Taxonomy" id="588809"/>
    <lineage>
        <taxon>Eukaryota</taxon>
        <taxon>Fungi</taxon>
        <taxon>Dikarya</taxon>
        <taxon>Ascomycota</taxon>
        <taxon>Pezizomycotina</taxon>
        <taxon>Sordariomycetes</taxon>
        <taxon>Sordariomycetidae</taxon>
        <taxon>Sordariales</taxon>
        <taxon>Sordariaceae</taxon>
        <taxon>Neurospora</taxon>
    </lineage>
</organism>
<accession>A0AAJ0HXL5</accession>
<comment type="caution">
    <text evidence="1">The sequence shown here is derived from an EMBL/GenBank/DDBJ whole genome shotgun (WGS) entry which is preliminary data.</text>
</comment>
<evidence type="ECO:0000313" key="1">
    <source>
        <dbReference type="EMBL" id="KAK3484573.1"/>
    </source>
</evidence>
<name>A0AAJ0HXL5_9PEZI</name>
<proteinExistence type="predicted"/>
<dbReference type="GeneID" id="87873291"/>
<reference evidence="1 2" key="1">
    <citation type="journal article" date="2023" name="Mol. Phylogenet. Evol.">
        <title>Genome-scale phylogeny and comparative genomics of the fungal order Sordariales.</title>
        <authorList>
            <person name="Hensen N."/>
            <person name="Bonometti L."/>
            <person name="Westerberg I."/>
            <person name="Brannstrom I.O."/>
            <person name="Guillou S."/>
            <person name="Cros-Aarteil S."/>
            <person name="Calhoun S."/>
            <person name="Haridas S."/>
            <person name="Kuo A."/>
            <person name="Mondo S."/>
            <person name="Pangilinan J."/>
            <person name="Riley R."/>
            <person name="LaButti K."/>
            <person name="Andreopoulos B."/>
            <person name="Lipzen A."/>
            <person name="Chen C."/>
            <person name="Yan M."/>
            <person name="Daum C."/>
            <person name="Ng V."/>
            <person name="Clum A."/>
            <person name="Steindorff A."/>
            <person name="Ohm R.A."/>
            <person name="Martin F."/>
            <person name="Silar P."/>
            <person name="Natvig D.O."/>
            <person name="Lalanne C."/>
            <person name="Gautier V."/>
            <person name="Ament-Velasquez S.L."/>
            <person name="Kruys A."/>
            <person name="Hutchinson M.I."/>
            <person name="Powell A.J."/>
            <person name="Barry K."/>
            <person name="Miller A.N."/>
            <person name="Grigoriev I.V."/>
            <person name="Debuchy R."/>
            <person name="Gladieux P."/>
            <person name="Hiltunen Thoren M."/>
            <person name="Johannesson H."/>
        </authorList>
    </citation>
    <scope>NUCLEOTIDE SEQUENCE [LARGE SCALE GENOMIC DNA]</scope>
    <source>
        <strain evidence="1 2">FGSC 10403</strain>
    </source>
</reference>
<evidence type="ECO:0000313" key="2">
    <source>
        <dbReference type="Proteomes" id="UP001285908"/>
    </source>
</evidence>
<dbReference type="AlphaFoldDB" id="A0AAJ0HXL5"/>
<protein>
    <submittedName>
        <fullName evidence="1">Uncharacterized protein</fullName>
    </submittedName>
</protein>
<dbReference type="Proteomes" id="UP001285908">
    <property type="component" value="Unassembled WGS sequence"/>
</dbReference>
<dbReference type="EMBL" id="JAULSX010000015">
    <property type="protein sequence ID" value="KAK3484573.1"/>
    <property type="molecule type" value="Genomic_DNA"/>
</dbReference>